<reference evidence="7" key="1">
    <citation type="journal article" date="2008" name="BMC Genomics">
        <title>A conifer genomics resource of 200,000 spruce (Picea spp.) ESTs and 6,464 high-quality, sequence-finished full-length cDNAs for Sitka spruce (Picea sitchensis).</title>
        <authorList>
            <person name="Ralph S.G."/>
            <person name="Chun H.J."/>
            <person name="Kolosova N."/>
            <person name="Cooper D."/>
            <person name="Oddy C."/>
            <person name="Ritland C.E."/>
            <person name="Kirkpatrick R."/>
            <person name="Moore R."/>
            <person name="Barber S."/>
            <person name="Holt R.A."/>
            <person name="Jones S.J."/>
            <person name="Marra M.A."/>
            <person name="Douglas C.J."/>
            <person name="Ritland K."/>
            <person name="Bohlmann J."/>
        </authorList>
    </citation>
    <scope>NUCLEOTIDE SEQUENCE</scope>
    <source>
        <tissue evidence="7">Bark</tissue>
    </source>
</reference>
<proteinExistence type="evidence at transcript level"/>
<dbReference type="EMBL" id="BT071215">
    <property type="protein sequence ID" value="ACN40685.1"/>
    <property type="molecule type" value="mRNA"/>
</dbReference>
<comment type="similarity">
    <text evidence="1 6">Belongs to the GroES chaperonin family.</text>
</comment>
<organism evidence="7">
    <name type="scientific">Picea sitchensis</name>
    <name type="common">Sitka spruce</name>
    <name type="synonym">Pinus sitchensis</name>
    <dbReference type="NCBI Taxonomy" id="3332"/>
    <lineage>
        <taxon>Eukaryota</taxon>
        <taxon>Viridiplantae</taxon>
        <taxon>Streptophyta</taxon>
        <taxon>Embryophyta</taxon>
        <taxon>Tracheophyta</taxon>
        <taxon>Spermatophyta</taxon>
        <taxon>Pinopsida</taxon>
        <taxon>Pinidae</taxon>
        <taxon>Conifers I</taxon>
        <taxon>Pinales</taxon>
        <taxon>Pinaceae</taxon>
        <taxon>Picea</taxon>
    </lineage>
</organism>
<dbReference type="PROSITE" id="PS00681">
    <property type="entry name" value="CHAPERONINS_CPN10"/>
    <property type="match status" value="1"/>
</dbReference>
<evidence type="ECO:0000256" key="4">
    <source>
        <dbReference type="ARBA" id="ARBA00062160"/>
    </source>
</evidence>
<dbReference type="InterPro" id="IPR011032">
    <property type="entry name" value="GroES-like_sf"/>
</dbReference>
<comment type="function">
    <text evidence="3">Seems to function only as a co-chaperone, along with cpn60, and in certain cases is essential for the discharge of biologically active proteins from cpn60.</text>
</comment>
<evidence type="ECO:0000313" key="8">
    <source>
        <dbReference type="EMBL" id="ACN40685.1"/>
    </source>
</evidence>
<reference evidence="8" key="2">
    <citation type="submission" date="2009-02" db="EMBL/GenBank/DDBJ databases">
        <title>Full length sequence-verified cDNA sequences from Sitka spruce (Picea sitchensis).</title>
        <authorList>
            <person name="Reid K.E."/>
            <person name="Liao N."/>
            <person name="Ralph S."/>
            <person name="Kolosova N."/>
            <person name="Oddy C."/>
            <person name="Moore R."/>
            <person name="Mayo M."/>
            <person name="Wagner S."/>
            <person name="King J."/>
            <person name="Yanchuk A."/>
            <person name="Holt R."/>
            <person name="Jones S."/>
            <person name="Marra M."/>
            <person name="Ritland C.E."/>
            <person name="Ritland K."/>
            <person name="Bohlmann J."/>
        </authorList>
    </citation>
    <scope>NUCLEOTIDE SEQUENCE</scope>
    <source>
        <tissue evidence="8">Bark</tissue>
    </source>
</reference>
<dbReference type="PANTHER" id="PTHR10772:SF0">
    <property type="entry name" value="10 KDA HEAT SHOCK PROTEIN, MITOCHONDRIAL"/>
    <property type="match status" value="1"/>
</dbReference>
<dbReference type="GO" id="GO:0051082">
    <property type="term" value="F:unfolded protein binding"/>
    <property type="evidence" value="ECO:0007669"/>
    <property type="project" value="TreeGrafter"/>
</dbReference>
<dbReference type="AlphaFoldDB" id="A9NPN9"/>
<dbReference type="InterPro" id="IPR020818">
    <property type="entry name" value="Chaperonin_GroES"/>
</dbReference>
<keyword evidence="2 6" id="KW-0143">Chaperone</keyword>
<evidence type="ECO:0000256" key="1">
    <source>
        <dbReference type="ARBA" id="ARBA00006975"/>
    </source>
</evidence>
<dbReference type="PRINTS" id="PR00297">
    <property type="entry name" value="CHAPERONIN10"/>
</dbReference>
<dbReference type="GO" id="GO:0051087">
    <property type="term" value="F:protein-folding chaperone binding"/>
    <property type="evidence" value="ECO:0007669"/>
    <property type="project" value="TreeGrafter"/>
</dbReference>
<accession>A9NPN9</accession>
<dbReference type="EMBL" id="EF083250">
    <property type="protein sequence ID" value="ABK22600.1"/>
    <property type="molecule type" value="mRNA"/>
</dbReference>
<dbReference type="InterPro" id="IPR037124">
    <property type="entry name" value="Chaperonin_GroES_sf"/>
</dbReference>
<dbReference type="GO" id="GO:0005739">
    <property type="term" value="C:mitochondrion"/>
    <property type="evidence" value="ECO:0007669"/>
    <property type="project" value="UniProtKB-ARBA"/>
</dbReference>
<name>A9NPN9_PICSI</name>
<dbReference type="FunFam" id="2.30.33.40:FF:000002">
    <property type="entry name" value="10 kDa chaperonin, mitochondrial"/>
    <property type="match status" value="1"/>
</dbReference>
<evidence type="ECO:0000256" key="5">
    <source>
        <dbReference type="ARBA" id="ARBA00083733"/>
    </source>
</evidence>
<protein>
    <recommendedName>
        <fullName evidence="5">Protein groES</fullName>
    </recommendedName>
</protein>
<evidence type="ECO:0000256" key="2">
    <source>
        <dbReference type="ARBA" id="ARBA00023186"/>
    </source>
</evidence>
<dbReference type="GO" id="GO:0046872">
    <property type="term" value="F:metal ion binding"/>
    <property type="evidence" value="ECO:0007669"/>
    <property type="project" value="TreeGrafter"/>
</dbReference>
<dbReference type="SMART" id="SM00883">
    <property type="entry name" value="Cpn10"/>
    <property type="match status" value="1"/>
</dbReference>
<comment type="subunit">
    <text evidence="4">Forms stable complexes with CPN60 in the presence of ATP.</text>
</comment>
<dbReference type="GO" id="GO:0005524">
    <property type="term" value="F:ATP binding"/>
    <property type="evidence" value="ECO:0007669"/>
    <property type="project" value="InterPro"/>
</dbReference>
<dbReference type="HAMAP" id="MF_00580">
    <property type="entry name" value="CH10"/>
    <property type="match status" value="1"/>
</dbReference>
<dbReference type="CDD" id="cd00320">
    <property type="entry name" value="cpn10"/>
    <property type="match status" value="1"/>
</dbReference>
<evidence type="ECO:0000313" key="7">
    <source>
        <dbReference type="EMBL" id="ABK22600.1"/>
    </source>
</evidence>
<evidence type="ECO:0000256" key="3">
    <source>
        <dbReference type="ARBA" id="ARBA00053355"/>
    </source>
</evidence>
<dbReference type="GO" id="GO:0044183">
    <property type="term" value="F:protein folding chaperone"/>
    <property type="evidence" value="ECO:0007669"/>
    <property type="project" value="InterPro"/>
</dbReference>
<dbReference type="Gene3D" id="2.30.33.40">
    <property type="entry name" value="GroES chaperonin"/>
    <property type="match status" value="1"/>
</dbReference>
<dbReference type="Pfam" id="PF00166">
    <property type="entry name" value="Cpn10"/>
    <property type="match status" value="1"/>
</dbReference>
<dbReference type="SUPFAM" id="SSF50129">
    <property type="entry name" value="GroES-like"/>
    <property type="match status" value="1"/>
</dbReference>
<sequence length="97" mass="10432">MAKKFIPLFNRVLIEKVVAPTKTAGGILLPESTSKLNSGKVIAVGAGSRGKDGNTIPVSVKEGDHVLLPEYGGTEVKLAEKEYHLYRDDDILGILQD</sequence>
<dbReference type="InterPro" id="IPR018369">
    <property type="entry name" value="Chaprnonin_Cpn10_CS"/>
</dbReference>
<dbReference type="PANTHER" id="PTHR10772">
    <property type="entry name" value="10 KDA HEAT SHOCK PROTEIN"/>
    <property type="match status" value="1"/>
</dbReference>
<evidence type="ECO:0000256" key="6">
    <source>
        <dbReference type="RuleBase" id="RU003479"/>
    </source>
</evidence>